<dbReference type="Proteomes" id="UP000248724">
    <property type="component" value="Unassembled WGS sequence"/>
</dbReference>
<evidence type="ECO:0000256" key="3">
    <source>
        <dbReference type="ARBA" id="ARBA00023004"/>
    </source>
</evidence>
<dbReference type="Pfam" id="PF02311">
    <property type="entry name" value="AraC_binding"/>
    <property type="match status" value="1"/>
</dbReference>
<dbReference type="InterPro" id="IPR003313">
    <property type="entry name" value="AraC-bd"/>
</dbReference>
<sequence length="245" mass="26601">MTNGSADTLGHPSTPVVSFDWKEQLRSLRAGDSYRAADQASRTLASHPTFRVVLVALKARGRVDEHHADSVISVHCLDGQIRFEVEGAAYELTPGQLLVVTERLPHSVVALDESAFLLTIGEPHHDERAAAGESVATDGSDEVGHVVARADTVPFHSVRGLVVDDTPVCLIRADDGRFYALRDNCTHEDYPLSDGELEDCTVECPRHGSRFDIRTGDVLNPPAVVPVETYRVEVVDGDVVVWASA</sequence>
<dbReference type="PANTHER" id="PTHR21496">
    <property type="entry name" value="FERREDOXIN-RELATED"/>
    <property type="match status" value="1"/>
</dbReference>
<dbReference type="InterPro" id="IPR014710">
    <property type="entry name" value="RmlC-like_jellyroll"/>
</dbReference>
<keyword evidence="2" id="KW-0479">Metal-binding</keyword>
<evidence type="ECO:0000256" key="2">
    <source>
        <dbReference type="ARBA" id="ARBA00022723"/>
    </source>
</evidence>
<reference evidence="7 10" key="3">
    <citation type="submission" date="2020-10" db="EMBL/GenBank/DDBJ databases">
        <title>Ca. Dormibacterota MAGs.</title>
        <authorList>
            <person name="Montgomery K."/>
        </authorList>
    </citation>
    <scope>NUCLEOTIDE SEQUENCE [LARGE SCALE GENOMIC DNA]</scope>
    <source>
        <strain evidence="7">SC8812_S17_18</strain>
    </source>
</reference>
<dbReference type="EMBL" id="QHBU01000189">
    <property type="protein sequence ID" value="PZR79822.1"/>
    <property type="molecule type" value="Genomic_DNA"/>
</dbReference>
<feature type="domain" description="Rieske" evidence="6">
    <location>
        <begin position="144"/>
        <end position="241"/>
    </location>
</feature>
<evidence type="ECO:0000313" key="8">
    <source>
        <dbReference type="EMBL" id="PZR79822.1"/>
    </source>
</evidence>
<dbReference type="GO" id="GO:0016705">
    <property type="term" value="F:oxidoreductase activity, acting on paired donors, with incorporation or reduction of molecular oxygen"/>
    <property type="evidence" value="ECO:0007669"/>
    <property type="project" value="UniProtKB-ARBA"/>
</dbReference>
<keyword evidence="4" id="KW-0411">Iron-sulfur</keyword>
<proteinExistence type="predicted"/>
<dbReference type="SUPFAM" id="SSF51182">
    <property type="entry name" value="RmlC-like cupins"/>
    <property type="match status" value="1"/>
</dbReference>
<organism evidence="8 9">
    <name type="scientific">Candidatus Aeolococcus gillhamiae</name>
    <dbReference type="NCBI Taxonomy" id="3127015"/>
    <lineage>
        <taxon>Bacteria</taxon>
        <taxon>Bacillati</taxon>
        <taxon>Candidatus Dormiibacterota</taxon>
        <taxon>Candidatus Dormibacteria</taxon>
        <taxon>Candidatus Aeolococcales</taxon>
        <taxon>Candidatus Aeolococcaceae</taxon>
        <taxon>Candidatus Aeolococcus</taxon>
    </lineage>
</organism>
<dbReference type="PANTHER" id="PTHR21496:SF23">
    <property type="entry name" value="3-PHENYLPROPIONATE_CINNAMIC ACID DIOXYGENASE FERREDOXIN SUBUNIT"/>
    <property type="match status" value="1"/>
</dbReference>
<name>A0A2W5Z3J6_9BACT</name>
<evidence type="ECO:0000256" key="1">
    <source>
        <dbReference type="ARBA" id="ARBA00022714"/>
    </source>
</evidence>
<evidence type="ECO:0000256" key="4">
    <source>
        <dbReference type="ARBA" id="ARBA00023014"/>
    </source>
</evidence>
<dbReference type="GO" id="GO:0046872">
    <property type="term" value="F:metal ion binding"/>
    <property type="evidence" value="ECO:0007669"/>
    <property type="project" value="UniProtKB-KW"/>
</dbReference>
<dbReference type="Gene3D" id="2.102.10.10">
    <property type="entry name" value="Rieske [2Fe-2S] iron-sulphur domain"/>
    <property type="match status" value="1"/>
</dbReference>
<dbReference type="EMBL" id="JAEKNS010000043">
    <property type="protein sequence ID" value="MBJ7593946.1"/>
    <property type="molecule type" value="Genomic_DNA"/>
</dbReference>
<dbReference type="GO" id="GO:0006355">
    <property type="term" value="P:regulation of DNA-templated transcription"/>
    <property type="evidence" value="ECO:0007669"/>
    <property type="project" value="InterPro"/>
</dbReference>
<evidence type="ECO:0000313" key="10">
    <source>
        <dbReference type="Proteomes" id="UP000606991"/>
    </source>
</evidence>
<dbReference type="GO" id="GO:0003677">
    <property type="term" value="F:DNA binding"/>
    <property type="evidence" value="ECO:0007669"/>
    <property type="project" value="UniProtKB-KW"/>
</dbReference>
<comment type="caution">
    <text evidence="8">The sequence shown here is derived from an EMBL/GenBank/DDBJ whole genome shotgun (WGS) entry which is preliminary data.</text>
</comment>
<keyword evidence="1" id="KW-0001">2Fe-2S</keyword>
<dbReference type="CDD" id="cd02230">
    <property type="entry name" value="cupin_HP0902-like"/>
    <property type="match status" value="1"/>
</dbReference>
<dbReference type="RefSeq" id="WP_337309724.1">
    <property type="nucleotide sequence ID" value="NZ_JAEKNS010000043.1"/>
</dbReference>
<dbReference type="InterPro" id="IPR011051">
    <property type="entry name" value="RmlC_Cupin_sf"/>
</dbReference>
<dbReference type="AlphaFoldDB" id="A0A2W5Z3J6"/>
<evidence type="ECO:0000313" key="7">
    <source>
        <dbReference type="EMBL" id="MBJ7593946.1"/>
    </source>
</evidence>
<dbReference type="Pfam" id="PF00355">
    <property type="entry name" value="Rieske"/>
    <property type="match status" value="1"/>
</dbReference>
<gene>
    <name evidence="8" type="ORF">DLM65_09840</name>
    <name evidence="7" type="ORF">JF886_03640</name>
</gene>
<dbReference type="GO" id="GO:0051537">
    <property type="term" value="F:2 iron, 2 sulfur cluster binding"/>
    <property type="evidence" value="ECO:0007669"/>
    <property type="project" value="UniProtKB-KW"/>
</dbReference>
<dbReference type="InterPro" id="IPR036922">
    <property type="entry name" value="Rieske_2Fe-2S_sf"/>
</dbReference>
<dbReference type="GO" id="GO:0004497">
    <property type="term" value="F:monooxygenase activity"/>
    <property type="evidence" value="ECO:0007669"/>
    <property type="project" value="UniProtKB-ARBA"/>
</dbReference>
<dbReference type="SUPFAM" id="SSF50022">
    <property type="entry name" value="ISP domain"/>
    <property type="match status" value="1"/>
</dbReference>
<accession>A0A2W5Z3J6</accession>
<protein>
    <submittedName>
        <fullName evidence="7">Rieske 2Fe-2S domain-containing protein</fullName>
    </submittedName>
</protein>
<dbReference type="InterPro" id="IPR017941">
    <property type="entry name" value="Rieske_2Fe-2S"/>
</dbReference>
<dbReference type="Gene3D" id="2.60.120.10">
    <property type="entry name" value="Jelly Rolls"/>
    <property type="match status" value="1"/>
</dbReference>
<reference evidence="8 9" key="1">
    <citation type="journal article" date="2017" name="Nature">
        <title>Atmospheric trace gases support primary production in Antarctic desert surface soil.</title>
        <authorList>
            <person name="Ji M."/>
            <person name="Greening C."/>
            <person name="Vanwonterghem I."/>
            <person name="Carere C.R."/>
            <person name="Bay S.K."/>
            <person name="Steen J.A."/>
            <person name="Montgomery K."/>
            <person name="Lines T."/>
            <person name="Beardall J."/>
            <person name="van Dorst J."/>
            <person name="Snape I."/>
            <person name="Stott M.B."/>
            <person name="Hugenholtz P."/>
            <person name="Ferrari B.C."/>
        </authorList>
    </citation>
    <scope>NUCLEOTIDE SEQUENCE [LARGE SCALE GENOMIC DNA]</scope>
    <source>
        <strain evidence="8">RRmetagenome_bin12</strain>
    </source>
</reference>
<evidence type="ECO:0000256" key="5">
    <source>
        <dbReference type="ARBA" id="ARBA00023125"/>
    </source>
</evidence>
<keyword evidence="3" id="KW-0408">Iron</keyword>
<dbReference type="Proteomes" id="UP000606991">
    <property type="component" value="Unassembled WGS sequence"/>
</dbReference>
<accession>A0A934N2S0</accession>
<evidence type="ECO:0000259" key="6">
    <source>
        <dbReference type="PROSITE" id="PS51296"/>
    </source>
</evidence>
<dbReference type="PROSITE" id="PS51296">
    <property type="entry name" value="RIESKE"/>
    <property type="match status" value="1"/>
</dbReference>
<keyword evidence="5" id="KW-0238">DNA-binding</keyword>
<evidence type="ECO:0000313" key="9">
    <source>
        <dbReference type="Proteomes" id="UP000248724"/>
    </source>
</evidence>
<dbReference type="CDD" id="cd03528">
    <property type="entry name" value="Rieske_RO_ferredoxin"/>
    <property type="match status" value="1"/>
</dbReference>
<reference evidence="8" key="2">
    <citation type="submission" date="2018-05" db="EMBL/GenBank/DDBJ databases">
        <authorList>
            <person name="Ferrari B."/>
        </authorList>
    </citation>
    <scope>NUCLEOTIDE SEQUENCE</scope>
    <source>
        <strain evidence="8">RRmetagenome_bin12</strain>
    </source>
</reference>